<dbReference type="SUPFAM" id="SSF52402">
    <property type="entry name" value="Adenine nucleotide alpha hydrolases-like"/>
    <property type="match status" value="1"/>
</dbReference>
<dbReference type="STRING" id="572544.Ilyop_0315"/>
<name>E3HAV3_ILYPC</name>
<evidence type="ECO:0008006" key="3">
    <source>
        <dbReference type="Google" id="ProtNLM"/>
    </source>
</evidence>
<evidence type="ECO:0000313" key="2">
    <source>
        <dbReference type="Proteomes" id="UP000006875"/>
    </source>
</evidence>
<dbReference type="HOGENOM" id="CLU_096057_0_0_0"/>
<dbReference type="eggNOG" id="COG0589">
    <property type="taxonomic scope" value="Bacteria"/>
</dbReference>
<dbReference type="KEGG" id="ipo:Ilyop_0315"/>
<dbReference type="Proteomes" id="UP000006875">
    <property type="component" value="Chromosome"/>
</dbReference>
<organism evidence="1 2">
    <name type="scientific">Ilyobacter polytropus (strain ATCC 51220 / DSM 2926 / LMG 16218 / CuHBu1)</name>
    <dbReference type="NCBI Taxonomy" id="572544"/>
    <lineage>
        <taxon>Bacteria</taxon>
        <taxon>Fusobacteriati</taxon>
        <taxon>Fusobacteriota</taxon>
        <taxon>Fusobacteriia</taxon>
        <taxon>Fusobacteriales</taxon>
        <taxon>Fusobacteriaceae</taxon>
        <taxon>Ilyobacter</taxon>
    </lineage>
</organism>
<keyword evidence="2" id="KW-1185">Reference proteome</keyword>
<evidence type="ECO:0000313" key="1">
    <source>
        <dbReference type="EMBL" id="ADO82104.1"/>
    </source>
</evidence>
<proteinExistence type="predicted"/>
<gene>
    <name evidence="1" type="ordered locus">Ilyop_0315</name>
</gene>
<reference evidence="1 2" key="1">
    <citation type="journal article" date="2010" name="Stand. Genomic Sci.">
        <title>Complete genome sequence of Ilyobacter polytropus type strain (CuHbu1).</title>
        <authorList>
            <person name="Sikorski J."/>
            <person name="Chertkov O."/>
            <person name="Lapidus A."/>
            <person name="Nolan M."/>
            <person name="Lucas S."/>
            <person name="Del Rio T.G."/>
            <person name="Tice H."/>
            <person name="Cheng J.F."/>
            <person name="Tapia R."/>
            <person name="Han C."/>
            <person name="Goodwin L."/>
            <person name="Pitluck S."/>
            <person name="Liolios K."/>
            <person name="Ivanova N."/>
            <person name="Mavromatis K."/>
            <person name="Mikhailova N."/>
            <person name="Pati A."/>
            <person name="Chen A."/>
            <person name="Palaniappan K."/>
            <person name="Land M."/>
            <person name="Hauser L."/>
            <person name="Chang Y.J."/>
            <person name="Jeffries C.D."/>
            <person name="Brambilla E."/>
            <person name="Yasawong M."/>
            <person name="Rohde M."/>
            <person name="Pukall R."/>
            <person name="Spring S."/>
            <person name="Goker M."/>
            <person name="Woyke T."/>
            <person name="Bristow J."/>
            <person name="Eisen J.A."/>
            <person name="Markowitz V."/>
            <person name="Hugenholtz P."/>
            <person name="Kyrpides N.C."/>
            <person name="Klenk H.P."/>
        </authorList>
    </citation>
    <scope>NUCLEOTIDE SEQUENCE [LARGE SCALE GENOMIC DNA]</scope>
    <source>
        <strain evidence="2">ATCC 51220 / DSM 2926 / LMG 16218 / CuHBu1</strain>
    </source>
</reference>
<dbReference type="Gene3D" id="3.40.50.12370">
    <property type="match status" value="1"/>
</dbReference>
<accession>E3HAV3</accession>
<sequence length="261" mass="30036">MLNRVLIKLDNQEEVKHLAKYANMIKKNYPEAEIVGIFIHPSIGEHSFREFRGVGGDYDIGEAKSEHKAKIEKIMEDENKIREEFLSLVENSSFYAKIGDIPEVLMDELRLFDLAVISKTDKIGHDLREIFKNHNKPIILVPELENYSLDRILVADDQGLEVNKSVFKFMGVFEKTREFKAVTVGVSQEEVKDLNFYLEKIDKKIDYKFEEGAVDKIILNYAKDCDMLIMGNLKRSFMVEKLIGTGGIRALEEVKKPIFIG</sequence>
<dbReference type="AlphaFoldDB" id="E3HAV3"/>
<dbReference type="EMBL" id="CP002281">
    <property type="protein sequence ID" value="ADO82104.1"/>
    <property type="molecule type" value="Genomic_DNA"/>
</dbReference>
<protein>
    <recommendedName>
        <fullName evidence="3">UspA domain protein</fullName>
    </recommendedName>
</protein>